<dbReference type="AlphaFoldDB" id="A0A1F6AI49"/>
<dbReference type="EMBL" id="MFJV01000001">
    <property type="protein sequence ID" value="OGG24375.1"/>
    <property type="molecule type" value="Genomic_DNA"/>
</dbReference>
<organism evidence="1 2">
    <name type="scientific">Candidatus Gottesmanbacteria bacterium RIFCSPLOWO2_01_FULL_43_11b</name>
    <dbReference type="NCBI Taxonomy" id="1798392"/>
    <lineage>
        <taxon>Bacteria</taxon>
        <taxon>Candidatus Gottesmaniibacteriota</taxon>
    </lineage>
</organism>
<reference evidence="1 2" key="1">
    <citation type="journal article" date="2016" name="Nat. Commun.">
        <title>Thousands of microbial genomes shed light on interconnected biogeochemical processes in an aquifer system.</title>
        <authorList>
            <person name="Anantharaman K."/>
            <person name="Brown C.T."/>
            <person name="Hug L.A."/>
            <person name="Sharon I."/>
            <person name="Castelle C.J."/>
            <person name="Probst A.J."/>
            <person name="Thomas B.C."/>
            <person name="Singh A."/>
            <person name="Wilkins M.J."/>
            <person name="Karaoz U."/>
            <person name="Brodie E.L."/>
            <person name="Williams K.H."/>
            <person name="Hubbard S.S."/>
            <person name="Banfield J.F."/>
        </authorList>
    </citation>
    <scope>NUCLEOTIDE SEQUENCE [LARGE SCALE GENOMIC DNA]</scope>
</reference>
<comment type="caution">
    <text evidence="1">The sequence shown here is derived from an EMBL/GenBank/DDBJ whole genome shotgun (WGS) entry which is preliminary data.</text>
</comment>
<dbReference type="Proteomes" id="UP000178759">
    <property type="component" value="Unassembled WGS sequence"/>
</dbReference>
<dbReference type="STRING" id="1798392.A3A79_04290"/>
<dbReference type="Gene3D" id="3.10.450.530">
    <property type="entry name" value="Ribonuclease toxin, BrnT, of type II toxin-antitoxin system"/>
    <property type="match status" value="1"/>
</dbReference>
<evidence type="ECO:0008006" key="3">
    <source>
        <dbReference type="Google" id="ProtNLM"/>
    </source>
</evidence>
<dbReference type="InterPro" id="IPR038573">
    <property type="entry name" value="BrnT_sf"/>
</dbReference>
<protein>
    <recommendedName>
        <fullName evidence="3">BrnT family toxin</fullName>
    </recommendedName>
</protein>
<sequence>MTKIVVRELIWDAWNIEHIRKHRVTQDEVIVSIRNTAYHRHAHSGRYLSVGRSGKRIITVILRRKRATTYYLVTARDANKKERRDVYEKEKNQQNSKI</sequence>
<gene>
    <name evidence="1" type="ORF">A3A79_04290</name>
</gene>
<name>A0A1F6AI49_9BACT</name>
<accession>A0A1F6AI49</accession>
<evidence type="ECO:0000313" key="2">
    <source>
        <dbReference type="Proteomes" id="UP000178759"/>
    </source>
</evidence>
<evidence type="ECO:0000313" key="1">
    <source>
        <dbReference type="EMBL" id="OGG24375.1"/>
    </source>
</evidence>
<proteinExistence type="predicted"/>